<organism evidence="4 5">
    <name type="scientific">Paenibacillus roseus</name>
    <dbReference type="NCBI Taxonomy" id="2798579"/>
    <lineage>
        <taxon>Bacteria</taxon>
        <taxon>Bacillati</taxon>
        <taxon>Bacillota</taxon>
        <taxon>Bacilli</taxon>
        <taxon>Bacillales</taxon>
        <taxon>Paenibacillaceae</taxon>
        <taxon>Paenibacillus</taxon>
    </lineage>
</organism>
<dbReference type="AlphaFoldDB" id="A0A934MPM1"/>
<accession>A0A934MPM1</accession>
<evidence type="ECO:0000256" key="1">
    <source>
        <dbReference type="SAM" id="MobiDB-lite"/>
    </source>
</evidence>
<dbReference type="CDD" id="cd08547">
    <property type="entry name" value="Type_II_cohesin"/>
    <property type="match status" value="1"/>
</dbReference>
<dbReference type="InterPro" id="IPR001119">
    <property type="entry name" value="SLH_dom"/>
</dbReference>
<dbReference type="PROSITE" id="PS51272">
    <property type="entry name" value="SLH"/>
    <property type="match status" value="3"/>
</dbReference>
<proteinExistence type="predicted"/>
<evidence type="ECO:0000313" key="4">
    <source>
        <dbReference type="EMBL" id="MBJ6360549.1"/>
    </source>
</evidence>
<dbReference type="Pfam" id="PF00395">
    <property type="entry name" value="SLH"/>
    <property type="match status" value="3"/>
</dbReference>
<evidence type="ECO:0000259" key="3">
    <source>
        <dbReference type="PROSITE" id="PS51272"/>
    </source>
</evidence>
<dbReference type="Gene3D" id="2.60.40.680">
    <property type="match status" value="1"/>
</dbReference>
<reference evidence="4" key="1">
    <citation type="submission" date="2020-12" db="EMBL/GenBank/DDBJ databases">
        <authorList>
            <person name="Huq M.A."/>
        </authorList>
    </citation>
    <scope>NUCLEOTIDE SEQUENCE</scope>
    <source>
        <strain evidence="4">MAHUQ-46</strain>
    </source>
</reference>
<protein>
    <submittedName>
        <fullName evidence="4">S-layer homology domain-containing protein</fullName>
    </submittedName>
</protein>
<dbReference type="PANTHER" id="PTHR43308:SF5">
    <property type="entry name" value="S-LAYER PROTEIN _ PEPTIDOGLYCAN ENDO-BETA-N-ACETYLGLUCOSAMINIDASE"/>
    <property type="match status" value="1"/>
</dbReference>
<evidence type="ECO:0000256" key="2">
    <source>
        <dbReference type="SAM" id="SignalP"/>
    </source>
</evidence>
<dbReference type="Proteomes" id="UP000640274">
    <property type="component" value="Unassembled WGS sequence"/>
</dbReference>
<keyword evidence="5" id="KW-1185">Reference proteome</keyword>
<dbReference type="EMBL" id="JAELUP010000010">
    <property type="protein sequence ID" value="MBJ6360549.1"/>
    <property type="molecule type" value="Genomic_DNA"/>
</dbReference>
<dbReference type="PANTHER" id="PTHR43308">
    <property type="entry name" value="OUTER MEMBRANE PROTEIN ALPHA-RELATED"/>
    <property type="match status" value="1"/>
</dbReference>
<evidence type="ECO:0000313" key="5">
    <source>
        <dbReference type="Proteomes" id="UP000640274"/>
    </source>
</evidence>
<keyword evidence="2" id="KW-0732">Signal</keyword>
<feature type="domain" description="SLH" evidence="3">
    <location>
        <begin position="441"/>
        <end position="504"/>
    </location>
</feature>
<name>A0A934MPM1_9BACL</name>
<feature type="domain" description="SLH" evidence="3">
    <location>
        <begin position="382"/>
        <end position="440"/>
    </location>
</feature>
<feature type="domain" description="SLH" evidence="3">
    <location>
        <begin position="506"/>
        <end position="569"/>
    </location>
</feature>
<dbReference type="InterPro" id="IPR008965">
    <property type="entry name" value="CBM2/CBM3_carb-bd_dom_sf"/>
</dbReference>
<feature type="compositionally biased region" description="Low complexity" evidence="1">
    <location>
        <begin position="174"/>
        <end position="188"/>
    </location>
</feature>
<dbReference type="InterPro" id="IPR051465">
    <property type="entry name" value="Cell_Envelope_Struct_Comp"/>
</dbReference>
<dbReference type="GO" id="GO:0000272">
    <property type="term" value="P:polysaccharide catabolic process"/>
    <property type="evidence" value="ECO:0007669"/>
    <property type="project" value="InterPro"/>
</dbReference>
<sequence>MVRRLYIIAMALLLCTAALPMGSARAEDGGPVFSLQTSNSKLAVGSVFKVTVKADRLHDVYGYEFNLYFDPSRLEYVENSAATDLDGYSVPAKVVQQDKTYVRFAHVKTANVPGFSGNAALLSLSFKVKQASSTTLELKDIKLIDSKFVESVLDTSVKANLTPDTSSPGGNGNNGNSSNSGETNTGGNQPDTDKQTLVLTAKELSNPTSGKVRATLPPGASKVQLPGNAYELLGDNDLEILSGKDTFLIPSAVLRQLADEVTPEQARQSTITLTSAPVTGLAEQSALLPDESNTDGFEVRFGSGVYDFQLTLTTADGKSIELKTFKQPVTIRLQANSDINPRLSSIYYIPGTGPLERIESDYNNGEFRAKVNHFSVYAVVEKKKKFKDVPASFWASNVITELASKQIINGTSATAFEPQRSITRAEFTALLVRAIKLSSSAKTAFTDVKPSDWFSGDIAAAIESGIVNGKSVSNFAPYAQITREEMVTMMMRAYKLQKGATTDAAAPSFTDEVNISPWAISHVKEAAALGLIKGRSGNSFAPQGISTRAEAAQVIYNLIENTAAASARP</sequence>
<gene>
    <name evidence="4" type="ORF">JFN88_04315</name>
</gene>
<comment type="caution">
    <text evidence="4">The sequence shown here is derived from an EMBL/GenBank/DDBJ whole genome shotgun (WGS) entry which is preliminary data.</text>
</comment>
<feature type="chain" id="PRO_5037668486" evidence="2">
    <location>
        <begin position="27"/>
        <end position="569"/>
    </location>
</feature>
<dbReference type="GO" id="GO:0030246">
    <property type="term" value="F:carbohydrate binding"/>
    <property type="evidence" value="ECO:0007669"/>
    <property type="project" value="InterPro"/>
</dbReference>
<feature type="signal peptide" evidence="2">
    <location>
        <begin position="1"/>
        <end position="26"/>
    </location>
</feature>
<dbReference type="Pfam" id="PF00963">
    <property type="entry name" value="Cohesin"/>
    <property type="match status" value="1"/>
</dbReference>
<feature type="region of interest" description="Disordered" evidence="1">
    <location>
        <begin position="159"/>
        <end position="193"/>
    </location>
</feature>
<dbReference type="SUPFAM" id="SSF49384">
    <property type="entry name" value="Carbohydrate-binding domain"/>
    <property type="match status" value="1"/>
</dbReference>
<dbReference type="InterPro" id="IPR002102">
    <property type="entry name" value="Cohesin_dom"/>
</dbReference>
<dbReference type="RefSeq" id="WP_199018102.1">
    <property type="nucleotide sequence ID" value="NZ_JAELUP010000010.1"/>
</dbReference>